<keyword evidence="2" id="KW-0564">Palmitate</keyword>
<dbReference type="Gene3D" id="2.20.200.10">
    <property type="entry name" value="Outer membrane efflux proteins (OEP)"/>
    <property type="match status" value="1"/>
</dbReference>
<evidence type="ECO:0000313" key="5">
    <source>
        <dbReference type="Proteomes" id="UP000321577"/>
    </source>
</evidence>
<evidence type="ECO:0000256" key="3">
    <source>
        <dbReference type="SAM" id="Coils"/>
    </source>
</evidence>
<reference evidence="4 5" key="1">
    <citation type="submission" date="2019-07" db="EMBL/GenBank/DDBJ databases">
        <title>Whole genome shotgun sequence of Brevifollis gellanilyticus NBRC 108608.</title>
        <authorList>
            <person name="Hosoyama A."/>
            <person name="Uohara A."/>
            <person name="Ohji S."/>
            <person name="Ichikawa N."/>
        </authorList>
    </citation>
    <scope>NUCLEOTIDE SEQUENCE [LARGE SCALE GENOMIC DNA]</scope>
    <source>
        <strain evidence="4 5">NBRC 108608</strain>
    </source>
</reference>
<keyword evidence="2" id="KW-0812">Transmembrane</keyword>
<keyword evidence="3" id="KW-0175">Coiled coil</keyword>
<dbReference type="InterPro" id="IPR010131">
    <property type="entry name" value="MdtP/NodT-like"/>
</dbReference>
<dbReference type="InterPro" id="IPR003423">
    <property type="entry name" value="OMP_efflux"/>
</dbReference>
<dbReference type="PANTHER" id="PTHR30203">
    <property type="entry name" value="OUTER MEMBRANE CATION EFFLUX PROTEIN"/>
    <property type="match status" value="1"/>
</dbReference>
<protein>
    <submittedName>
        <fullName evidence="4">RND transporter</fullName>
    </submittedName>
</protein>
<dbReference type="EMBL" id="BKAG01000019">
    <property type="protein sequence ID" value="GEP43658.1"/>
    <property type="molecule type" value="Genomic_DNA"/>
</dbReference>
<keyword evidence="5" id="KW-1185">Reference proteome</keyword>
<dbReference type="NCBIfam" id="TIGR01845">
    <property type="entry name" value="outer_NodT"/>
    <property type="match status" value="1"/>
</dbReference>
<dbReference type="AlphaFoldDB" id="A0A512MAA1"/>
<dbReference type="RefSeq" id="WP_146851227.1">
    <property type="nucleotide sequence ID" value="NZ_BKAG01000019.1"/>
</dbReference>
<dbReference type="GO" id="GO:0005886">
    <property type="term" value="C:plasma membrane"/>
    <property type="evidence" value="ECO:0007669"/>
    <property type="project" value="UniProtKB-SubCell"/>
</dbReference>
<proteinExistence type="inferred from homology"/>
<dbReference type="Proteomes" id="UP000321577">
    <property type="component" value="Unassembled WGS sequence"/>
</dbReference>
<accession>A0A512MAA1</accession>
<evidence type="ECO:0000313" key="4">
    <source>
        <dbReference type="EMBL" id="GEP43658.1"/>
    </source>
</evidence>
<keyword evidence="2" id="KW-0472">Membrane</keyword>
<dbReference type="SUPFAM" id="SSF56954">
    <property type="entry name" value="Outer membrane efflux proteins (OEP)"/>
    <property type="match status" value="1"/>
</dbReference>
<keyword evidence="2" id="KW-0449">Lipoprotein</keyword>
<name>A0A512MAA1_9BACT</name>
<sequence>MPNQPSTSSIPRCLTFVILHSSFVILSGCNLAPKYFSPQPALPTEFKTEGPWRTAKPSDDTARGDWWTFFNDTRLSQLMREAETASPTLEIARQRVVEARAQARADKAGLFPFVTMRNSAQRDRSTGTMAFQFAGGRTRSTLLNTLDFQYEVDFWGRIRNLGKAGSARADAEDADLHNARLGLLSELAMNYYALRVQDAQIALLKRTVSVRQRTVDLARKRFNQGDIAQIDVAQAETDLAETQAEAIGLERQRAELEHAIALLIGKMPSDFTLPAGPLAGAPPSLPRSVPSTLLERRPDIASAEREMAALNAEIGVARAAYFPTITIGLRGGTQTSFYQLVDNHSSHIWGLGPAAVEWPLLRGGRVKANHEVSKARYEQGAATYRQAVLAAMRDAEDALSALDVLRRQSAAQDVTVNSATRALELSHKRYESGLVAYYEVLDAQRTQLRAERESTRLQGELFLATVLLVKALGGGW</sequence>
<organism evidence="4 5">
    <name type="scientific">Brevifollis gellanilyticus</name>
    <dbReference type="NCBI Taxonomy" id="748831"/>
    <lineage>
        <taxon>Bacteria</taxon>
        <taxon>Pseudomonadati</taxon>
        <taxon>Verrucomicrobiota</taxon>
        <taxon>Verrucomicrobiia</taxon>
        <taxon>Verrucomicrobiales</taxon>
        <taxon>Verrucomicrobiaceae</taxon>
    </lineage>
</organism>
<gene>
    <name evidence="4" type="ORF">BGE01nite_29490</name>
</gene>
<keyword evidence="2" id="KW-1134">Transmembrane beta strand</keyword>
<dbReference type="Gene3D" id="1.20.1600.10">
    <property type="entry name" value="Outer membrane efflux proteins (OEP)"/>
    <property type="match status" value="1"/>
</dbReference>
<comment type="similarity">
    <text evidence="1 2">Belongs to the outer membrane factor (OMF) (TC 1.B.17) family.</text>
</comment>
<dbReference type="Pfam" id="PF02321">
    <property type="entry name" value="OEP"/>
    <property type="match status" value="2"/>
</dbReference>
<dbReference type="GO" id="GO:0015562">
    <property type="term" value="F:efflux transmembrane transporter activity"/>
    <property type="evidence" value="ECO:0007669"/>
    <property type="project" value="InterPro"/>
</dbReference>
<evidence type="ECO:0000256" key="1">
    <source>
        <dbReference type="ARBA" id="ARBA00007613"/>
    </source>
</evidence>
<dbReference type="OrthoDB" id="9770517at2"/>
<comment type="caution">
    <text evidence="4">The sequence shown here is derived from an EMBL/GenBank/DDBJ whole genome shotgun (WGS) entry which is preliminary data.</text>
</comment>
<comment type="subcellular location">
    <subcellularLocation>
        <location evidence="2">Cell membrane</location>
        <topology evidence="2">Lipid-anchor</topology>
    </subcellularLocation>
</comment>
<dbReference type="PANTHER" id="PTHR30203:SF33">
    <property type="entry name" value="BLR4455 PROTEIN"/>
    <property type="match status" value="1"/>
</dbReference>
<feature type="coiled-coil region" evidence="3">
    <location>
        <begin position="232"/>
        <end position="259"/>
    </location>
</feature>
<evidence type="ECO:0000256" key="2">
    <source>
        <dbReference type="RuleBase" id="RU362097"/>
    </source>
</evidence>